<name>C0FU05_9FIRM</name>
<organism evidence="1 2">
    <name type="scientific">Roseburia inulinivorans DSM 16841</name>
    <dbReference type="NCBI Taxonomy" id="622312"/>
    <lineage>
        <taxon>Bacteria</taxon>
        <taxon>Bacillati</taxon>
        <taxon>Bacillota</taxon>
        <taxon>Clostridia</taxon>
        <taxon>Lachnospirales</taxon>
        <taxon>Lachnospiraceae</taxon>
        <taxon>Roseburia</taxon>
    </lineage>
</organism>
<comment type="caution">
    <text evidence="1">The sequence shown here is derived from an EMBL/GenBank/DDBJ whole genome shotgun (WGS) entry which is preliminary data.</text>
</comment>
<evidence type="ECO:0000313" key="1">
    <source>
        <dbReference type="EMBL" id="EEG93821.1"/>
    </source>
</evidence>
<dbReference type="Proteomes" id="UP000003561">
    <property type="component" value="Unassembled WGS sequence"/>
</dbReference>
<protein>
    <recommendedName>
        <fullName evidence="3">Aminotransferase class-III</fullName>
    </recommendedName>
</protein>
<accession>C0FU05</accession>
<evidence type="ECO:0008006" key="3">
    <source>
        <dbReference type="Google" id="ProtNLM"/>
    </source>
</evidence>
<proteinExistence type="predicted"/>
<dbReference type="AlphaFoldDB" id="C0FU05"/>
<reference evidence="1 2" key="1">
    <citation type="submission" date="2009-02" db="EMBL/GenBank/DDBJ databases">
        <authorList>
            <person name="Fulton L."/>
            <person name="Clifton S."/>
            <person name="Fulton B."/>
            <person name="Xu J."/>
            <person name="Minx P."/>
            <person name="Pepin K.H."/>
            <person name="Johnson M."/>
            <person name="Bhonagiri V."/>
            <person name="Nash W.E."/>
            <person name="Mardis E.R."/>
            <person name="Wilson R.K."/>
        </authorList>
    </citation>
    <scope>NUCLEOTIDE SEQUENCE [LARGE SCALE GENOMIC DNA]</scope>
    <source>
        <strain evidence="1 2">DSM 16841</strain>
    </source>
</reference>
<dbReference type="EMBL" id="ACFY01000091">
    <property type="protein sequence ID" value="EEG93821.1"/>
    <property type="molecule type" value="Genomic_DNA"/>
</dbReference>
<sequence>MLCGRLVMSREQLLELEDVKRSLLVQAYRMKQEHPHMSPVGIEMEMYSALMAEVKEITTRIQMSAEA</sequence>
<gene>
    <name evidence="1" type="ORF">ROSEINA2194_02226</name>
</gene>
<reference evidence="1 2" key="2">
    <citation type="submission" date="2009-03" db="EMBL/GenBank/DDBJ databases">
        <title>Draft genome sequence of Roseburia inulinivorans (DSM 16841).</title>
        <authorList>
            <person name="Sudarsanam P."/>
            <person name="Ley R."/>
            <person name="Guruge J."/>
            <person name="Turnbaugh P.J."/>
            <person name="Mahowald M."/>
            <person name="Liep D."/>
            <person name="Gordon J."/>
        </authorList>
    </citation>
    <scope>NUCLEOTIDE SEQUENCE [LARGE SCALE GENOMIC DNA]</scope>
    <source>
        <strain evidence="1 2">DSM 16841</strain>
    </source>
</reference>
<evidence type="ECO:0000313" key="2">
    <source>
        <dbReference type="Proteomes" id="UP000003561"/>
    </source>
</evidence>